<name>A0ABS6UXZ4_9PSEU</name>
<evidence type="ECO:0000313" key="2">
    <source>
        <dbReference type="Proteomes" id="UP000694287"/>
    </source>
</evidence>
<dbReference type="RefSeq" id="WP_218603956.1">
    <property type="nucleotide sequence ID" value="NZ_JADQDJ010000175.1"/>
</dbReference>
<sequence length="186" mass="20439">MTDYATTAELGAYLRITDDVDDVTLALAIAASSRAIDVASNREFGLTATPELRYYTANYDRRSSRYIVQIDDLMTADDLVVTKDGVAVTDYTLAPRNAPAKGQPYTELWVSSAGEVEVTALWGWTEVPDAVKSACLMQASRLFARRDSPFGVAGSLDMGSEMRLLAKIDPDVEVTLRAFRRWWGAA</sequence>
<keyword evidence="2" id="KW-1185">Reference proteome</keyword>
<accession>A0ABS6UXZ4</accession>
<reference evidence="1 2" key="1">
    <citation type="submission" date="2020-11" db="EMBL/GenBank/DDBJ databases">
        <title>Pseudonocardia abyssalis sp. nov. and Pseudonocardia oceani sp. nov., description and phylogenomic analysis of two novel actinomycetes isolated from the deep Southern Ocean.</title>
        <authorList>
            <person name="Parra J."/>
        </authorList>
    </citation>
    <scope>NUCLEOTIDE SEQUENCE [LARGE SCALE GENOMIC DNA]</scope>
    <source>
        <strain evidence="1 2">KRD-168</strain>
    </source>
</reference>
<dbReference type="Proteomes" id="UP000694287">
    <property type="component" value="Unassembled WGS sequence"/>
</dbReference>
<protein>
    <submittedName>
        <fullName evidence="1">Phage gp6-like head-tail connector protein</fullName>
    </submittedName>
</protein>
<gene>
    <name evidence="1" type="ORF">I4I81_21675</name>
</gene>
<comment type="caution">
    <text evidence="1">The sequence shown here is derived from an EMBL/GenBank/DDBJ whole genome shotgun (WGS) entry which is preliminary data.</text>
</comment>
<evidence type="ECO:0000313" key="1">
    <source>
        <dbReference type="EMBL" id="MBW0136856.1"/>
    </source>
</evidence>
<organism evidence="1 2">
    <name type="scientific">Pseudonocardia abyssalis</name>
    <dbReference type="NCBI Taxonomy" id="2792008"/>
    <lineage>
        <taxon>Bacteria</taxon>
        <taxon>Bacillati</taxon>
        <taxon>Actinomycetota</taxon>
        <taxon>Actinomycetes</taxon>
        <taxon>Pseudonocardiales</taxon>
        <taxon>Pseudonocardiaceae</taxon>
        <taxon>Pseudonocardia</taxon>
    </lineage>
</organism>
<dbReference type="EMBL" id="JADQDK010000001">
    <property type="protein sequence ID" value="MBW0136856.1"/>
    <property type="molecule type" value="Genomic_DNA"/>
</dbReference>
<proteinExistence type="predicted"/>